<evidence type="ECO:0008006" key="3">
    <source>
        <dbReference type="Google" id="ProtNLM"/>
    </source>
</evidence>
<proteinExistence type="predicted"/>
<gene>
    <name evidence="1" type="ORF">HNQ97_005206</name>
</gene>
<accession>A0ABR6CE48</accession>
<dbReference type="EMBL" id="JACJHZ010000031">
    <property type="protein sequence ID" value="MBA9023184.1"/>
    <property type="molecule type" value="Genomic_DNA"/>
</dbReference>
<dbReference type="RefSeq" id="WP_182575591.1">
    <property type="nucleotide sequence ID" value="NZ_JACJHZ010000031.1"/>
</dbReference>
<dbReference type="Proteomes" id="UP000587524">
    <property type="component" value="Unassembled WGS sequence"/>
</dbReference>
<evidence type="ECO:0000313" key="1">
    <source>
        <dbReference type="EMBL" id="MBA9023184.1"/>
    </source>
</evidence>
<comment type="caution">
    <text evidence="1">The sequence shown here is derived from an EMBL/GenBank/DDBJ whole genome shotgun (WGS) entry which is preliminary data.</text>
</comment>
<reference evidence="1 2" key="1">
    <citation type="submission" date="2020-08" db="EMBL/GenBank/DDBJ databases">
        <title>Genomic Encyclopedia of Type Strains, Phase IV (KMG-IV): sequencing the most valuable type-strain genomes for metagenomic binning, comparative biology and taxonomic classification.</title>
        <authorList>
            <person name="Goeker M."/>
        </authorList>
    </citation>
    <scope>NUCLEOTIDE SEQUENCE [LARGE SCALE GENOMIC DNA]</scope>
    <source>
        <strain evidence="1 2">DSM 17455</strain>
    </source>
</reference>
<evidence type="ECO:0000313" key="2">
    <source>
        <dbReference type="Proteomes" id="UP000587524"/>
    </source>
</evidence>
<organism evidence="1 2">
    <name type="scientific">Aminobacter ciceronei</name>
    <dbReference type="NCBI Taxonomy" id="150723"/>
    <lineage>
        <taxon>Bacteria</taxon>
        <taxon>Pseudomonadati</taxon>
        <taxon>Pseudomonadota</taxon>
        <taxon>Alphaproteobacteria</taxon>
        <taxon>Hyphomicrobiales</taxon>
        <taxon>Phyllobacteriaceae</taxon>
        <taxon>Aminobacter</taxon>
    </lineage>
</organism>
<name>A0ABR6CE48_9HYPH</name>
<protein>
    <recommendedName>
        <fullName evidence="3">Secreted protein</fullName>
    </recommendedName>
</protein>
<keyword evidence="2" id="KW-1185">Reference proteome</keyword>
<sequence>MKWLLGVRLEARYLRLLGLLGLSRTTSKPHVGGHRLAQRGGAGAAHIVPFRVIPFAHARAEQFGEDPLQDDQFVKRWHRTLSISLGRSVGSIG</sequence>